<dbReference type="AlphaFoldDB" id="A0A5B7K854"/>
<sequence>MTPAERSLPAVLLCLWIHRDLHPRWVFVAAEVTSSTETKELLLFYLPLPLPCRVAVSTAPPPDTIGLTTLALRLPY</sequence>
<dbReference type="EMBL" id="VSRR010134167">
    <property type="protein sequence ID" value="MPD03006.1"/>
    <property type="molecule type" value="Genomic_DNA"/>
</dbReference>
<reference evidence="1 2" key="1">
    <citation type="submission" date="2019-05" db="EMBL/GenBank/DDBJ databases">
        <title>Another draft genome of Portunus trituberculatus and its Hox gene families provides insights of decapod evolution.</title>
        <authorList>
            <person name="Jeong J.-H."/>
            <person name="Song I."/>
            <person name="Kim S."/>
            <person name="Choi T."/>
            <person name="Kim D."/>
            <person name="Ryu S."/>
            <person name="Kim W."/>
        </authorList>
    </citation>
    <scope>NUCLEOTIDE SEQUENCE [LARGE SCALE GENOMIC DNA]</scope>
    <source>
        <tissue evidence="1">Muscle</tissue>
    </source>
</reference>
<evidence type="ECO:0000313" key="1">
    <source>
        <dbReference type="EMBL" id="MPD03006.1"/>
    </source>
</evidence>
<comment type="caution">
    <text evidence="1">The sequence shown here is derived from an EMBL/GenBank/DDBJ whole genome shotgun (WGS) entry which is preliminary data.</text>
</comment>
<organism evidence="1 2">
    <name type="scientific">Portunus trituberculatus</name>
    <name type="common">Swimming crab</name>
    <name type="synonym">Neptunus trituberculatus</name>
    <dbReference type="NCBI Taxonomy" id="210409"/>
    <lineage>
        <taxon>Eukaryota</taxon>
        <taxon>Metazoa</taxon>
        <taxon>Ecdysozoa</taxon>
        <taxon>Arthropoda</taxon>
        <taxon>Crustacea</taxon>
        <taxon>Multicrustacea</taxon>
        <taxon>Malacostraca</taxon>
        <taxon>Eumalacostraca</taxon>
        <taxon>Eucarida</taxon>
        <taxon>Decapoda</taxon>
        <taxon>Pleocyemata</taxon>
        <taxon>Brachyura</taxon>
        <taxon>Eubrachyura</taxon>
        <taxon>Portunoidea</taxon>
        <taxon>Portunidae</taxon>
        <taxon>Portuninae</taxon>
        <taxon>Portunus</taxon>
    </lineage>
</organism>
<keyword evidence="2" id="KW-1185">Reference proteome</keyword>
<proteinExistence type="predicted"/>
<name>A0A5B7K854_PORTR</name>
<accession>A0A5B7K854</accession>
<dbReference type="Proteomes" id="UP000324222">
    <property type="component" value="Unassembled WGS sequence"/>
</dbReference>
<gene>
    <name evidence="1" type="ORF">E2C01_098619</name>
</gene>
<protein>
    <submittedName>
        <fullName evidence="1">Uncharacterized protein</fullName>
    </submittedName>
</protein>
<evidence type="ECO:0000313" key="2">
    <source>
        <dbReference type="Proteomes" id="UP000324222"/>
    </source>
</evidence>